<dbReference type="Proteomes" id="UP000271098">
    <property type="component" value="Unassembled WGS sequence"/>
</dbReference>
<dbReference type="SUPFAM" id="SSF53300">
    <property type="entry name" value="vWA-like"/>
    <property type="match status" value="1"/>
</dbReference>
<feature type="signal peptide" evidence="1">
    <location>
        <begin position="1"/>
        <end position="21"/>
    </location>
</feature>
<organism evidence="5">
    <name type="scientific">Gongylonema pulchrum</name>
    <dbReference type="NCBI Taxonomy" id="637853"/>
    <lineage>
        <taxon>Eukaryota</taxon>
        <taxon>Metazoa</taxon>
        <taxon>Ecdysozoa</taxon>
        <taxon>Nematoda</taxon>
        <taxon>Chromadorea</taxon>
        <taxon>Rhabditida</taxon>
        <taxon>Spirurina</taxon>
        <taxon>Spiruromorpha</taxon>
        <taxon>Spiruroidea</taxon>
        <taxon>Gongylonematidae</taxon>
        <taxon>Gongylonema</taxon>
    </lineage>
</organism>
<reference evidence="5" key="1">
    <citation type="submission" date="2016-06" db="UniProtKB">
        <authorList>
            <consortium name="WormBaseParasite"/>
        </authorList>
    </citation>
    <scope>IDENTIFICATION</scope>
</reference>
<dbReference type="Gene3D" id="3.40.50.410">
    <property type="entry name" value="von Willebrand factor, type A domain"/>
    <property type="match status" value="1"/>
</dbReference>
<keyword evidence="4" id="KW-1185">Reference proteome</keyword>
<keyword evidence="1" id="KW-0732">Signal</keyword>
<evidence type="ECO:0000256" key="1">
    <source>
        <dbReference type="SAM" id="SignalP"/>
    </source>
</evidence>
<dbReference type="SMART" id="SM00327">
    <property type="entry name" value="VWA"/>
    <property type="match status" value="1"/>
</dbReference>
<dbReference type="OrthoDB" id="10256829at2759"/>
<evidence type="ECO:0000313" key="3">
    <source>
        <dbReference type="EMBL" id="VDN29912.1"/>
    </source>
</evidence>
<feature type="domain" description="VWFA" evidence="2">
    <location>
        <begin position="24"/>
        <end position="208"/>
    </location>
</feature>
<feature type="chain" id="PRO_5043139072" evidence="1">
    <location>
        <begin position="22"/>
        <end position="254"/>
    </location>
</feature>
<reference evidence="3 4" key="2">
    <citation type="submission" date="2018-11" db="EMBL/GenBank/DDBJ databases">
        <authorList>
            <consortium name="Pathogen Informatics"/>
        </authorList>
    </citation>
    <scope>NUCLEOTIDE SEQUENCE [LARGE SCALE GENOMIC DNA]</scope>
</reference>
<evidence type="ECO:0000313" key="4">
    <source>
        <dbReference type="Proteomes" id="UP000271098"/>
    </source>
</evidence>
<dbReference type="InterPro" id="IPR002035">
    <property type="entry name" value="VWF_A"/>
</dbReference>
<dbReference type="AlphaFoldDB" id="A0A183E952"/>
<dbReference type="EMBL" id="UYRT01085259">
    <property type="protein sequence ID" value="VDN29912.1"/>
    <property type="molecule type" value="Genomic_DNA"/>
</dbReference>
<evidence type="ECO:0000259" key="2">
    <source>
        <dbReference type="PROSITE" id="PS50234"/>
    </source>
</evidence>
<name>A0A183E952_9BILA</name>
<accession>A0A183E952</accession>
<gene>
    <name evidence="3" type="ORF">GPUH_LOCUS17493</name>
</gene>
<dbReference type="PANTHER" id="PTHR24020">
    <property type="entry name" value="COLLAGEN ALPHA"/>
    <property type="match status" value="1"/>
</dbReference>
<dbReference type="PANTHER" id="PTHR24020:SF84">
    <property type="entry name" value="VWFA DOMAIN-CONTAINING PROTEIN"/>
    <property type="match status" value="1"/>
</dbReference>
<dbReference type="PROSITE" id="PS50234">
    <property type="entry name" value="VWFA"/>
    <property type="match status" value="1"/>
</dbReference>
<dbReference type="WBParaSite" id="GPUH_0001751501-mRNA-1">
    <property type="protein sequence ID" value="GPUH_0001751501-mRNA-1"/>
    <property type="gene ID" value="GPUH_0001751501"/>
</dbReference>
<dbReference type="Pfam" id="PF00092">
    <property type="entry name" value="VWA"/>
    <property type="match status" value="1"/>
</dbReference>
<dbReference type="InterPro" id="IPR036465">
    <property type="entry name" value="vWFA_dom_sf"/>
</dbReference>
<sequence length="254" mass="28314">MGPNWWLKLILLLQAVRIVNSCADVVFVLDGSASVKEHFQQMIDVASELAMQFDVENKGYQIAILEYSGKAILPKWLDYHFGSIRTNEALKTVIKNLPHMRGAADTGRALGIVLHEYLRSRRPGLPFIVFTITDGYYRDPEEVLKNVLSLATQPNVQLFAATASKRHNRNPIRESSEMIARSARYAPTIVESTTIQTTTSIKTHEDNLSIKPACLLDVVFLMDFSDGASDKRQTYIDLVSALTSALNLGQTSAQ</sequence>
<proteinExistence type="predicted"/>
<protein>
    <submittedName>
        <fullName evidence="5">VWFA domain-containing protein</fullName>
    </submittedName>
</protein>
<dbReference type="InterPro" id="IPR050525">
    <property type="entry name" value="ECM_Assembly_Org"/>
</dbReference>
<evidence type="ECO:0000313" key="5">
    <source>
        <dbReference type="WBParaSite" id="GPUH_0001751501-mRNA-1"/>
    </source>
</evidence>